<reference evidence="2 3" key="1">
    <citation type="submission" date="2024-10" db="EMBL/GenBank/DDBJ databases">
        <title>Updated reference genomes for cyclostephanoid diatoms.</title>
        <authorList>
            <person name="Roberts W.R."/>
            <person name="Alverson A.J."/>
        </authorList>
    </citation>
    <scope>NUCLEOTIDE SEQUENCE [LARGE SCALE GENOMIC DNA]</scope>
    <source>
        <strain evidence="2 3">AJA232-27</strain>
    </source>
</reference>
<gene>
    <name evidence="2" type="ORF">ACHAWU_000871</name>
</gene>
<dbReference type="Proteomes" id="UP001530293">
    <property type="component" value="Unassembled WGS sequence"/>
</dbReference>
<feature type="region of interest" description="Disordered" evidence="1">
    <location>
        <begin position="18"/>
        <end position="75"/>
    </location>
</feature>
<feature type="compositionally biased region" description="Low complexity" evidence="1">
    <location>
        <begin position="164"/>
        <end position="176"/>
    </location>
</feature>
<sequence>MTFQEVFLCSPRNAECLNSPPRVAAAPESPISSTAAATAAPGNDDEEEGQLMQVQVQPQTQHAHEEDGGLLRRSRARMKERAQFLKECEMMMIKTTRTKKNLLGTPPPPTASTTAANPGGSFAISNRMKKLWDFNDTAGDDVHNTLEIQQQRDDEDHEDGIDTNYYPNYYHYNNIQDNDDDDDDDDIDHLWPSTKIRRESRRAKLGMLTMREKQELSEVESFVAEMRRKRMVREEERQKNSLQEQERDDGWSKFDKMLINDEEKERKHDVDNVEQEHTRKIVPYVGINREDDDDLEEYTAIRTMEAVQNSPRDARLQRISKWKNANSTQYHQKSTITSTTLARRAPSASSYAIHNNTAEELGTMKEAYVKKGAHTRLTDSELKRWWNEHKRDNHIEHSMPSFEELVDEPTILEKRTQKQSPERELSTTSMRIEHLRNSRKGGRADHPPHPEDSTTTPNNNDRLAPSENASTSLLLPPPPPPKLSSSNIRSSIVTKHHHTIDEYDTMSHSTLAILQSRLDEAKVKFAKVTAEGKKQSSPLLNRQKDVNNLEEQAALAELISRLGEAVVTMKKLDQV</sequence>
<evidence type="ECO:0000313" key="3">
    <source>
        <dbReference type="Proteomes" id="UP001530293"/>
    </source>
</evidence>
<feature type="region of interest" description="Disordered" evidence="1">
    <location>
        <begin position="149"/>
        <end position="186"/>
    </location>
</feature>
<feature type="compositionally biased region" description="Basic and acidic residues" evidence="1">
    <location>
        <begin position="412"/>
        <end position="452"/>
    </location>
</feature>
<evidence type="ECO:0000313" key="2">
    <source>
        <dbReference type="EMBL" id="KAL3759572.1"/>
    </source>
</evidence>
<comment type="caution">
    <text evidence="2">The sequence shown here is derived from an EMBL/GenBank/DDBJ whole genome shotgun (WGS) entry which is preliminary data.</text>
</comment>
<proteinExistence type="predicted"/>
<feature type="compositionally biased region" description="Polar residues" evidence="1">
    <location>
        <begin position="453"/>
        <end position="471"/>
    </location>
</feature>
<dbReference type="AlphaFoldDB" id="A0ABD3M7L6"/>
<feature type="region of interest" description="Disordered" evidence="1">
    <location>
        <begin position="100"/>
        <end position="119"/>
    </location>
</feature>
<feature type="compositionally biased region" description="Low complexity" evidence="1">
    <location>
        <begin position="24"/>
        <end position="41"/>
    </location>
</feature>
<feature type="compositionally biased region" description="Low complexity" evidence="1">
    <location>
        <begin position="50"/>
        <end position="61"/>
    </location>
</feature>
<feature type="region of interest" description="Disordered" evidence="1">
    <location>
        <begin position="412"/>
        <end position="487"/>
    </location>
</feature>
<dbReference type="EMBL" id="JALLBG020000200">
    <property type="protein sequence ID" value="KAL3759572.1"/>
    <property type="molecule type" value="Genomic_DNA"/>
</dbReference>
<keyword evidence="3" id="KW-1185">Reference proteome</keyword>
<evidence type="ECO:0000256" key="1">
    <source>
        <dbReference type="SAM" id="MobiDB-lite"/>
    </source>
</evidence>
<organism evidence="2 3">
    <name type="scientific">Discostella pseudostelligera</name>
    <dbReference type="NCBI Taxonomy" id="259834"/>
    <lineage>
        <taxon>Eukaryota</taxon>
        <taxon>Sar</taxon>
        <taxon>Stramenopiles</taxon>
        <taxon>Ochrophyta</taxon>
        <taxon>Bacillariophyta</taxon>
        <taxon>Coscinodiscophyceae</taxon>
        <taxon>Thalassiosirophycidae</taxon>
        <taxon>Stephanodiscales</taxon>
        <taxon>Stephanodiscaceae</taxon>
        <taxon>Discostella</taxon>
    </lineage>
</organism>
<protein>
    <submittedName>
        <fullName evidence="2">Uncharacterized protein</fullName>
    </submittedName>
</protein>
<feature type="compositionally biased region" description="Acidic residues" evidence="1">
    <location>
        <begin position="177"/>
        <end position="186"/>
    </location>
</feature>
<accession>A0ABD3M7L6</accession>
<name>A0ABD3M7L6_9STRA</name>